<name>A0A162TZE9_PHYB8</name>
<gene>
    <name evidence="1" type="ORF">PHYBLDRAFT_65715</name>
</gene>
<accession>A0A162TZE9</accession>
<sequence>MPFYFFYLLIFSESDSTNWNQIELFHAGKKVTICGPVKSKFCLPKISVGKKTDAVYFQAVPPDYTEEIAALAKATDERLPLQATADQIWIGQLRSEAGLQDVDSSISNFLLETIEDCCLWETKWLNIFYRLPMEKKALLLKPKHQERANARDTVDYNKSLKSAFQACKLKPGTKKEELVLRIYNFMWIPHWRAQPSTILRVFYTLALPPSPPHIDSYHVLGGVLAAVWKAYWRTIFDDVPFVPANVVVSVNKSLQFFFQSSHFLD</sequence>
<evidence type="ECO:0000313" key="1">
    <source>
        <dbReference type="EMBL" id="OAD72242.1"/>
    </source>
</evidence>
<dbReference type="EMBL" id="KV440983">
    <property type="protein sequence ID" value="OAD72242.1"/>
    <property type="molecule type" value="Genomic_DNA"/>
</dbReference>
<organism evidence="1 2">
    <name type="scientific">Phycomyces blakesleeanus (strain ATCC 8743b / DSM 1359 / FGSC 10004 / NBRC 33097 / NRRL 1555)</name>
    <dbReference type="NCBI Taxonomy" id="763407"/>
    <lineage>
        <taxon>Eukaryota</taxon>
        <taxon>Fungi</taxon>
        <taxon>Fungi incertae sedis</taxon>
        <taxon>Mucoromycota</taxon>
        <taxon>Mucoromycotina</taxon>
        <taxon>Mucoromycetes</taxon>
        <taxon>Mucorales</taxon>
        <taxon>Phycomycetaceae</taxon>
        <taxon>Phycomyces</taxon>
    </lineage>
</organism>
<keyword evidence="2" id="KW-1185">Reference proteome</keyword>
<reference evidence="2" key="1">
    <citation type="submission" date="2015-06" db="EMBL/GenBank/DDBJ databases">
        <title>Expansion of signal transduction pathways in fungi by whole-genome duplication.</title>
        <authorList>
            <consortium name="DOE Joint Genome Institute"/>
            <person name="Corrochano L.M."/>
            <person name="Kuo A."/>
            <person name="Marcet-Houben M."/>
            <person name="Polaino S."/>
            <person name="Salamov A."/>
            <person name="Villalobos J.M."/>
            <person name="Alvarez M.I."/>
            <person name="Avalos J."/>
            <person name="Benito E.P."/>
            <person name="Benoit I."/>
            <person name="Burger G."/>
            <person name="Camino L.P."/>
            <person name="Canovas D."/>
            <person name="Cerda-Olmedo E."/>
            <person name="Cheng J.-F."/>
            <person name="Dominguez A."/>
            <person name="Elias M."/>
            <person name="Eslava A.P."/>
            <person name="Glaser F."/>
            <person name="Grimwood J."/>
            <person name="Gutierrez G."/>
            <person name="Heitman J."/>
            <person name="Henrissat B."/>
            <person name="Iturriaga E.A."/>
            <person name="Lang B.F."/>
            <person name="Lavin J.L."/>
            <person name="Lee S."/>
            <person name="Li W."/>
            <person name="Lindquist E."/>
            <person name="Lopez-Garcia S."/>
            <person name="Luque E.M."/>
            <person name="Marcos A.T."/>
            <person name="Martin J."/>
            <person name="McCluskey K."/>
            <person name="Medina H.R."/>
            <person name="Miralles-Duran A."/>
            <person name="Miyazaki A."/>
            <person name="Munoz-Torres E."/>
            <person name="Oguiza J.A."/>
            <person name="Ohm R."/>
            <person name="Olmedo M."/>
            <person name="Orejas M."/>
            <person name="Ortiz-Castellanos L."/>
            <person name="Pisabarro A.G."/>
            <person name="Rodriguez-Romero J."/>
            <person name="Ruiz-Herrera J."/>
            <person name="Ruiz-Vazquez R."/>
            <person name="Sanz C."/>
            <person name="Schackwitz W."/>
            <person name="Schmutz J."/>
            <person name="Shahriari M."/>
            <person name="Shelest E."/>
            <person name="Silva-Franco F."/>
            <person name="Soanes D."/>
            <person name="Syed K."/>
            <person name="Tagua V.G."/>
            <person name="Talbot N.J."/>
            <person name="Thon M."/>
            <person name="De vries R.P."/>
            <person name="Wiebenga A."/>
            <person name="Yadav J.S."/>
            <person name="Braun E.L."/>
            <person name="Baker S."/>
            <person name="Garre V."/>
            <person name="Horwitz B."/>
            <person name="Torres-Martinez S."/>
            <person name="Idnurm A."/>
            <person name="Herrera-Estrella A."/>
            <person name="Gabaldon T."/>
            <person name="Grigoriev I.V."/>
        </authorList>
    </citation>
    <scope>NUCLEOTIDE SEQUENCE [LARGE SCALE GENOMIC DNA]</scope>
    <source>
        <strain evidence="2">NRRL 1555(-)</strain>
    </source>
</reference>
<dbReference type="InParanoid" id="A0A162TZE9"/>
<proteinExistence type="predicted"/>
<evidence type="ECO:0000313" key="2">
    <source>
        <dbReference type="Proteomes" id="UP000077315"/>
    </source>
</evidence>
<protein>
    <submittedName>
        <fullName evidence="1">Uncharacterized protein</fullName>
    </submittedName>
</protein>
<dbReference type="AlphaFoldDB" id="A0A162TZE9"/>
<dbReference type="Proteomes" id="UP000077315">
    <property type="component" value="Unassembled WGS sequence"/>
</dbReference>
<dbReference type="VEuPathDB" id="FungiDB:PHYBLDRAFT_65715"/>
<dbReference type="GeneID" id="29002420"/>
<dbReference type="RefSeq" id="XP_018290282.1">
    <property type="nucleotide sequence ID" value="XM_018441514.1"/>
</dbReference>